<dbReference type="SUPFAM" id="SSF53474">
    <property type="entry name" value="alpha/beta-Hydrolases"/>
    <property type="match status" value="1"/>
</dbReference>
<dbReference type="InterPro" id="IPR029058">
    <property type="entry name" value="AB_hydrolase_fold"/>
</dbReference>
<evidence type="ECO:0000259" key="1">
    <source>
        <dbReference type="Pfam" id="PF06259"/>
    </source>
</evidence>
<gene>
    <name evidence="2" type="ORF">CBE89_02385</name>
</gene>
<dbReference type="Pfam" id="PF06259">
    <property type="entry name" value="Abhydrolase_8"/>
    <property type="match status" value="1"/>
</dbReference>
<evidence type="ECO:0000313" key="2">
    <source>
        <dbReference type="EMBL" id="ART20471.1"/>
    </source>
</evidence>
<feature type="domain" description="DUF1023" evidence="1">
    <location>
        <begin position="219"/>
        <end position="334"/>
    </location>
</feature>
<dbReference type="Gene3D" id="3.40.50.1820">
    <property type="entry name" value="alpha/beta hydrolase"/>
    <property type="match status" value="1"/>
</dbReference>
<dbReference type="KEGG" id="cstr:CBE89_02385"/>
<protein>
    <recommendedName>
        <fullName evidence="1">DUF1023 domain-containing protein</fullName>
    </recommendedName>
</protein>
<dbReference type="Proteomes" id="UP000250197">
    <property type="component" value="Chromosome"/>
</dbReference>
<dbReference type="RefSeq" id="WP_086890640.1">
    <property type="nucleotide sequence ID" value="NZ_CP021252.1"/>
</dbReference>
<dbReference type="InterPro" id="IPR010427">
    <property type="entry name" value="DUF1023"/>
</dbReference>
<dbReference type="AlphaFoldDB" id="A0A2Z2J1Q3"/>
<sequence length="386" mass="40484">MNRAVSLTLSARHLHNSGAELDLFIRGSLDHWVRLPIFGDFAEAARSQLSATTGQLMVPAEAMRAAALVLESYQPLLTRVEELRAQAIGMLTRMDEVQPWTNQLGTMLNALDALVDALDWSCAAQIDALCTPELAPGGSYFEDFSELSLDSLHQMQLSTAPPEAAALAANNPDVKILESGPGRVAVLVDPTKVGTAAASVTTFVGGVGSSDPGGWQRGIERARAIAHATGGPAVAWMGYSAPRNLGEALHEAPASRGAQDLQRFQRAVGQRFPSAQRIIVGYSYGSVVAGKAVRADNVADDVVFVGSPGTDATAASELRARTWASTNAHDPIGTTTGPGGGIHGPDPSSVAFGATALPGANRLPGDHSSYFEDPAFLRGLGRITRR</sequence>
<dbReference type="EMBL" id="CP021252">
    <property type="protein sequence ID" value="ART20471.1"/>
    <property type="molecule type" value="Genomic_DNA"/>
</dbReference>
<name>A0A2Z2J1Q3_CORST</name>
<accession>A0A2Z2J1Q3</accession>
<evidence type="ECO:0000313" key="3">
    <source>
        <dbReference type="Proteomes" id="UP000250197"/>
    </source>
</evidence>
<reference evidence="2 3" key="1">
    <citation type="submission" date="2017-05" db="EMBL/GenBank/DDBJ databases">
        <title>Complete genome sequence of Corynebacterium striatum KC-Na-1 isolated from Neophocaena asiaeorientalis in Korea.</title>
        <authorList>
            <person name="Kim J.H."/>
            <person name="Lee K."/>
        </authorList>
    </citation>
    <scope>NUCLEOTIDE SEQUENCE [LARGE SCALE GENOMIC DNA]</scope>
    <source>
        <strain evidence="2 3">KC-Na-01</strain>
    </source>
</reference>
<proteinExistence type="predicted"/>
<organism evidence="2 3">
    <name type="scientific">Corynebacterium striatum</name>
    <dbReference type="NCBI Taxonomy" id="43770"/>
    <lineage>
        <taxon>Bacteria</taxon>
        <taxon>Bacillati</taxon>
        <taxon>Actinomycetota</taxon>
        <taxon>Actinomycetes</taxon>
        <taxon>Mycobacteriales</taxon>
        <taxon>Corynebacteriaceae</taxon>
        <taxon>Corynebacterium</taxon>
    </lineage>
</organism>